<dbReference type="EMBL" id="PRFC01000055">
    <property type="protein sequence ID" value="PWV11968.1"/>
    <property type="molecule type" value="Genomic_DNA"/>
</dbReference>
<dbReference type="VEuPathDB" id="TriTrypDB:TcG_00258"/>
<gene>
    <name evidence="1" type="ORF">C3747_55g139</name>
</gene>
<sequence>MAALESLNFNAETAIHYIHCVLSDVPMTLALSEVAPMVVPSPESPIVKELEAIGCRIVPHQLNMFKEPLERKFGFVNFFIHESSRAESQGKVHELVLRWISRELADQLASVNVSVTLGQPNECYSAVPFLRALHEECSFLDASKVRDSKKLETFLLSKIHFDDAGSNLHKNNGVDGVDAEEKKRGDGARRAVGSFRISSLGWKELLWLSRGHSGLPPILITNGNISTATCDQEALRIFFEGALFPLIRVLP</sequence>
<dbReference type="VEuPathDB" id="TriTrypDB:TcYC6_0053170"/>
<protein>
    <submittedName>
        <fullName evidence="1">Uncharacterized protein</fullName>
    </submittedName>
</protein>
<dbReference type="VEuPathDB" id="TriTrypDB:ECC02_003770"/>
<dbReference type="VEuPathDB" id="TriTrypDB:TcCLB.511725.110"/>
<dbReference type="VEuPathDB" id="TriTrypDB:TcBrA4_0104250"/>
<dbReference type="AlphaFoldDB" id="A0A2V2WTL7"/>
<proteinExistence type="predicted"/>
<dbReference type="VEuPathDB" id="TriTrypDB:C4B63_17g104"/>
<dbReference type="VEuPathDB" id="TriTrypDB:TCDM_04438"/>
<reference evidence="1 2" key="1">
    <citation type="journal article" date="2018" name="Microb. Genom.">
        <title>Expanding an expanded genome: long-read sequencing of Trypanosoma cruzi.</title>
        <authorList>
            <person name="Berna L."/>
            <person name="Rodriguez M."/>
            <person name="Chiribao M.L."/>
            <person name="Parodi-Talice A."/>
            <person name="Pita S."/>
            <person name="Rijo G."/>
            <person name="Alvarez-Valin F."/>
            <person name="Robello C."/>
        </authorList>
    </citation>
    <scope>NUCLEOTIDE SEQUENCE [LARGE SCALE GENOMIC DNA]</scope>
    <source>
        <strain evidence="1 2">TCC</strain>
    </source>
</reference>
<dbReference type="VEuPathDB" id="TriTrypDB:Tc_MARK_2936"/>
<comment type="caution">
    <text evidence="1">The sequence shown here is derived from an EMBL/GenBank/DDBJ whole genome shotgun (WGS) entry which is preliminary data.</text>
</comment>
<organism evidence="1 2">
    <name type="scientific">Trypanosoma cruzi</name>
    <dbReference type="NCBI Taxonomy" id="5693"/>
    <lineage>
        <taxon>Eukaryota</taxon>
        <taxon>Discoba</taxon>
        <taxon>Euglenozoa</taxon>
        <taxon>Kinetoplastea</taxon>
        <taxon>Metakinetoplastina</taxon>
        <taxon>Trypanosomatida</taxon>
        <taxon>Trypanosomatidae</taxon>
        <taxon>Trypanosoma</taxon>
        <taxon>Schizotrypanum</taxon>
    </lineage>
</organism>
<accession>A0A2V2WTL7</accession>
<name>A0A2V2WTL7_TRYCR</name>
<evidence type="ECO:0000313" key="2">
    <source>
        <dbReference type="Proteomes" id="UP000246078"/>
    </source>
</evidence>
<dbReference type="VEuPathDB" id="TriTrypDB:TCSYLVIO_004189"/>
<evidence type="ECO:0000313" key="1">
    <source>
        <dbReference type="EMBL" id="PWV11968.1"/>
    </source>
</evidence>
<dbReference type="Proteomes" id="UP000246078">
    <property type="component" value="Unassembled WGS sequence"/>
</dbReference>
<dbReference type="VEuPathDB" id="TriTrypDB:C3747_55g139"/>